<feature type="domain" description="Saccharopine dehydrogenase-like C-terminal" evidence="2">
    <location>
        <begin position="127"/>
        <end position="365"/>
    </location>
</feature>
<proteinExistence type="predicted"/>
<organism evidence="3 4">
    <name type="scientific">Scopulibacillus cellulosilyticus</name>
    <dbReference type="NCBI Taxonomy" id="2665665"/>
    <lineage>
        <taxon>Bacteria</taxon>
        <taxon>Bacillati</taxon>
        <taxon>Bacillota</taxon>
        <taxon>Bacilli</taxon>
        <taxon>Bacillales</taxon>
        <taxon>Sporolactobacillaceae</taxon>
        <taxon>Scopulibacillus</taxon>
    </lineage>
</organism>
<dbReference type="Pfam" id="PF03435">
    <property type="entry name" value="Sacchrp_dh_NADP"/>
    <property type="match status" value="1"/>
</dbReference>
<dbReference type="PANTHER" id="PTHR43796:SF2">
    <property type="entry name" value="CARBOXYNORSPERMIDINE SYNTHASE"/>
    <property type="match status" value="1"/>
</dbReference>
<sequence length="391" mass="42935">MKEVVVIGAAGNIGQVIVKDLVESGAEVIAADLNEKKLQELEKWAGKNIAITPLDIKDQAKVKEVIKQGKVCVNASNYMFNIDVMRAAAAVGVNMLDLGGLYTMTKDQLALDASFKEAGILALIGMGSDPGVSNICSRYGVDMLDSAEEIHIRYGSTTTGLTFSFAIDTIIDEAIKNALVVRDGELCEIPALSGEEFTQFHDKLGVQKTYSILHSELGSLPQSFPQVKEITYKDTWDETTIEKLKSLNSLGLLRNQPVESSGEKIIPRRQIISLLQQTLQEEPEWGIDELLVEIKGKKGEKQSSVKFEILTGQQDDWGVTALAYATGVPASIAAQMLLKGEIEGEGVLPPEQCVNPKKFLSYLSQKNVELYMTCSETENIKKHHLQEEKIF</sequence>
<dbReference type="EMBL" id="JBHTCO010000001">
    <property type="protein sequence ID" value="MFC7391426.1"/>
    <property type="molecule type" value="Genomic_DNA"/>
</dbReference>
<dbReference type="InterPro" id="IPR036291">
    <property type="entry name" value="NAD(P)-bd_dom_sf"/>
</dbReference>
<dbReference type="Gene3D" id="3.30.360.10">
    <property type="entry name" value="Dihydrodipicolinate Reductase, domain 2"/>
    <property type="match status" value="1"/>
</dbReference>
<dbReference type="InterPro" id="IPR032095">
    <property type="entry name" value="Sacchrp_dh-like_C"/>
</dbReference>
<evidence type="ECO:0000259" key="1">
    <source>
        <dbReference type="Pfam" id="PF03435"/>
    </source>
</evidence>
<evidence type="ECO:0000313" key="4">
    <source>
        <dbReference type="Proteomes" id="UP001596505"/>
    </source>
</evidence>
<feature type="domain" description="Saccharopine dehydrogenase NADP binding" evidence="1">
    <location>
        <begin position="4"/>
        <end position="123"/>
    </location>
</feature>
<dbReference type="InterPro" id="IPR005097">
    <property type="entry name" value="Sacchrp_dh_NADP-bd"/>
</dbReference>
<name>A0ABW2PW08_9BACL</name>
<dbReference type="Gene3D" id="3.40.50.720">
    <property type="entry name" value="NAD(P)-binding Rossmann-like Domain"/>
    <property type="match status" value="2"/>
</dbReference>
<reference evidence="4" key="1">
    <citation type="journal article" date="2019" name="Int. J. Syst. Evol. Microbiol.">
        <title>The Global Catalogue of Microorganisms (GCM) 10K type strain sequencing project: providing services to taxonomists for standard genome sequencing and annotation.</title>
        <authorList>
            <consortium name="The Broad Institute Genomics Platform"/>
            <consortium name="The Broad Institute Genome Sequencing Center for Infectious Disease"/>
            <person name="Wu L."/>
            <person name="Ma J."/>
        </authorList>
    </citation>
    <scope>NUCLEOTIDE SEQUENCE [LARGE SCALE GENOMIC DNA]</scope>
    <source>
        <strain evidence="4">CGMCC 1.16305</strain>
    </source>
</reference>
<dbReference type="SUPFAM" id="SSF51735">
    <property type="entry name" value="NAD(P)-binding Rossmann-fold domains"/>
    <property type="match status" value="1"/>
</dbReference>
<comment type="caution">
    <text evidence="3">The sequence shown here is derived from an EMBL/GenBank/DDBJ whole genome shotgun (WGS) entry which is preliminary data.</text>
</comment>
<dbReference type="RefSeq" id="WP_380962396.1">
    <property type="nucleotide sequence ID" value="NZ_JBHTCO010000001.1"/>
</dbReference>
<dbReference type="PANTHER" id="PTHR43796">
    <property type="entry name" value="CARBOXYNORSPERMIDINE SYNTHASE"/>
    <property type="match status" value="1"/>
</dbReference>
<protein>
    <submittedName>
        <fullName evidence="3">SDR family NAD(P)-dependent oxidoreductase</fullName>
    </submittedName>
</protein>
<accession>A0ABW2PW08</accession>
<dbReference type="Proteomes" id="UP001596505">
    <property type="component" value="Unassembled WGS sequence"/>
</dbReference>
<gene>
    <name evidence="3" type="ORF">ACFQRG_00170</name>
</gene>
<evidence type="ECO:0000259" key="2">
    <source>
        <dbReference type="Pfam" id="PF16653"/>
    </source>
</evidence>
<keyword evidence="4" id="KW-1185">Reference proteome</keyword>
<evidence type="ECO:0000313" key="3">
    <source>
        <dbReference type="EMBL" id="MFC7391426.1"/>
    </source>
</evidence>
<dbReference type="Pfam" id="PF16653">
    <property type="entry name" value="Sacchrp_dh_C"/>
    <property type="match status" value="1"/>
</dbReference>